<organism evidence="6 7">
    <name type="scientific">Herminiimonas arsenicoxydans</name>
    <dbReference type="NCBI Taxonomy" id="204773"/>
    <lineage>
        <taxon>Bacteria</taxon>
        <taxon>Pseudomonadati</taxon>
        <taxon>Pseudomonadota</taxon>
        <taxon>Betaproteobacteria</taxon>
        <taxon>Burkholderiales</taxon>
        <taxon>Oxalobacteraceae</taxon>
        <taxon>Herminiimonas</taxon>
    </lineage>
</organism>
<name>A4G6F2_HERAR</name>
<dbReference type="NCBIfam" id="TIGR02519">
    <property type="entry name" value="pilus_MshL"/>
    <property type="match status" value="1"/>
</dbReference>
<dbReference type="Pfam" id="PF00263">
    <property type="entry name" value="Secretin"/>
    <property type="match status" value="1"/>
</dbReference>
<dbReference type="HOGENOM" id="CLU_006756_3_1_4"/>
<dbReference type="GO" id="GO:0015627">
    <property type="term" value="C:type II protein secretion system complex"/>
    <property type="evidence" value="ECO:0007669"/>
    <property type="project" value="TreeGrafter"/>
</dbReference>
<dbReference type="Proteomes" id="UP000006697">
    <property type="component" value="Chromosome"/>
</dbReference>
<evidence type="ECO:0000259" key="5">
    <source>
        <dbReference type="SMART" id="SM00965"/>
    </source>
</evidence>
<gene>
    <name evidence="6" type="ordered locus">HEAR1939</name>
</gene>
<sequence length="581" mass="61507">MRKILLATVVISIAGCAAPTSKRETYDLMNAEMSKAAQASVQPAKQDAVAAALLPPINIEMPQVRQPLEERFSLAFNNVQASQFFNSIVIGTRYNMLVHPEVSGTISANLKDVTMFEALDAIKDLYGYDYKVEGSRIVIKPLTMQTSIFQVNYLTGNRKGTSDTRVISGSVSVQGQNNGNNANTQNSNNSNSNNSGANLTALESSKISTTSTSDFWAELKFALDAIVGSGKDGRSVVISPQSGVVVVKAMPDELRSVSAYLKATQLSVDRQVILEAKILEVELNDGFQTGVNWSAFRTGSSRISGGSISPGTVLQTGGSLATGASSIDATARTFSGGQLTALPGQDLLSGVSNLGSMFGLALQTKNFAALISFLETQGNVHVLSSPRIATLNNQKAVLKVGTDEFFVTNVSSNITSSGTGGNTVTPNVTLQPFFSGVVLDVTPQIDEQGNIILHIHPSVSDVQTSEKVINLGTGGGVLTLPLAKSNTSETDSVVRAQDGNIIALGGLMRQGTSSDRSQLPGAGDVPVLGNLFRNTNQSTQKRELVILLKPTIIHNASSWSQDILDAQGRIQGMAPRDKVRE</sequence>
<proteinExistence type="predicted"/>
<dbReference type="EMBL" id="CU207211">
    <property type="protein sequence ID" value="CAL62089.1"/>
    <property type="molecule type" value="Genomic_DNA"/>
</dbReference>
<dbReference type="Pfam" id="PF07655">
    <property type="entry name" value="Secretin_N_2"/>
    <property type="match status" value="1"/>
</dbReference>
<dbReference type="OrthoDB" id="9779724at2"/>
<dbReference type="PANTHER" id="PTHR30332">
    <property type="entry name" value="PROBABLE GENERAL SECRETION PATHWAY PROTEIN D"/>
    <property type="match status" value="1"/>
</dbReference>
<dbReference type="InterPro" id="IPR001775">
    <property type="entry name" value="GspD/PilQ"/>
</dbReference>
<feature type="domain" description="Secretin/TonB short N-terminal" evidence="5">
    <location>
        <begin position="94"/>
        <end position="142"/>
    </location>
</feature>
<evidence type="ECO:0000256" key="1">
    <source>
        <dbReference type="ARBA" id="ARBA00022448"/>
    </source>
</evidence>
<feature type="region of interest" description="Disordered" evidence="4">
    <location>
        <begin position="172"/>
        <end position="197"/>
    </location>
</feature>
<dbReference type="InterPro" id="IPR011514">
    <property type="entry name" value="Secretin_N_2"/>
</dbReference>
<dbReference type="AlphaFoldDB" id="A4G6F2"/>
<evidence type="ECO:0000256" key="4">
    <source>
        <dbReference type="SAM" id="MobiDB-lite"/>
    </source>
</evidence>
<dbReference type="Gene3D" id="3.30.1370.130">
    <property type="match status" value="1"/>
</dbReference>
<dbReference type="PROSITE" id="PS51257">
    <property type="entry name" value="PROKAR_LIPOPROTEIN"/>
    <property type="match status" value="1"/>
</dbReference>
<evidence type="ECO:0000313" key="7">
    <source>
        <dbReference type="Proteomes" id="UP000006697"/>
    </source>
</evidence>
<reference evidence="6 7" key="1">
    <citation type="journal article" date="2007" name="PLoS Genet.">
        <title>A tale of two oxidation states: bacterial colonization of arsenic-rich environments.</title>
        <authorList>
            <person name="Muller D."/>
            <person name="Medigue C."/>
            <person name="Koechler S."/>
            <person name="Barbe V."/>
            <person name="Barakat M."/>
            <person name="Talla E."/>
            <person name="Bonnefoy V."/>
            <person name="Krin E."/>
            <person name="Arsene-Ploetze F."/>
            <person name="Carapito C."/>
            <person name="Chandler M."/>
            <person name="Cournoyer B."/>
            <person name="Cruveiller S."/>
            <person name="Dossat C."/>
            <person name="Duval S."/>
            <person name="Heymann M."/>
            <person name="Leize E."/>
            <person name="Lieutaud A."/>
            <person name="Lievremont D."/>
            <person name="Makita Y."/>
            <person name="Mangenot S."/>
            <person name="Nitschke W."/>
            <person name="Ortet P."/>
            <person name="Perdrial N."/>
            <person name="Schoepp B."/>
            <person name="Siguier N."/>
            <person name="Simeonova D.D."/>
            <person name="Rouy Z."/>
            <person name="Segurens B."/>
            <person name="Turlin E."/>
            <person name="Vallenet D."/>
            <person name="Van Dorsselaer A."/>
            <person name="Weiss S."/>
            <person name="Weissenbach J."/>
            <person name="Lett M.C."/>
            <person name="Danchin A."/>
            <person name="Bertin P.N."/>
        </authorList>
    </citation>
    <scope>NUCLEOTIDE SEQUENCE [LARGE SCALE GENOMIC DNA]</scope>
    <source>
        <strain evidence="7">ULPAs1</strain>
    </source>
</reference>
<evidence type="ECO:0000256" key="3">
    <source>
        <dbReference type="ARBA" id="ARBA00023237"/>
    </source>
</evidence>
<dbReference type="InterPro" id="IPR011662">
    <property type="entry name" value="Secretin/TonB_short_N"/>
</dbReference>
<evidence type="ECO:0000256" key="2">
    <source>
        <dbReference type="ARBA" id="ARBA00023136"/>
    </source>
</evidence>
<dbReference type="SMART" id="SM00965">
    <property type="entry name" value="STN"/>
    <property type="match status" value="1"/>
</dbReference>
<keyword evidence="1" id="KW-0813">Transport</keyword>
<protein>
    <submittedName>
        <fullName evidence="6">General secretion pathway protein D</fullName>
    </submittedName>
</protein>
<dbReference type="InterPro" id="IPR050810">
    <property type="entry name" value="Bact_Secretion_Sys_Channel"/>
</dbReference>
<dbReference type="PANTHER" id="PTHR30332:SF17">
    <property type="entry name" value="TYPE IV PILIATION SYSTEM PROTEIN DR_0774-RELATED"/>
    <property type="match status" value="1"/>
</dbReference>
<dbReference type="InterPro" id="IPR013358">
    <property type="entry name" value="Pilus_biogenesis_MshL"/>
</dbReference>
<dbReference type="STRING" id="204773.HEAR1939"/>
<dbReference type="KEGG" id="har:HEAR1939"/>
<keyword evidence="3" id="KW-0998">Cell outer membrane</keyword>
<dbReference type="GO" id="GO:0009306">
    <property type="term" value="P:protein secretion"/>
    <property type="evidence" value="ECO:0007669"/>
    <property type="project" value="InterPro"/>
</dbReference>
<dbReference type="InterPro" id="IPR004846">
    <property type="entry name" value="T2SS/T3SS_dom"/>
</dbReference>
<dbReference type="eggNOG" id="COG4796">
    <property type="taxonomic scope" value="Bacteria"/>
</dbReference>
<dbReference type="PRINTS" id="PR00811">
    <property type="entry name" value="BCTERIALGSPD"/>
</dbReference>
<keyword evidence="2" id="KW-0472">Membrane</keyword>
<evidence type="ECO:0000313" key="6">
    <source>
        <dbReference type="EMBL" id="CAL62089.1"/>
    </source>
</evidence>
<dbReference type="eggNOG" id="COG1450">
    <property type="taxonomic scope" value="Bacteria"/>
</dbReference>
<accession>A4G6F2</accession>
<dbReference type="GO" id="GO:0009297">
    <property type="term" value="P:pilus assembly"/>
    <property type="evidence" value="ECO:0007669"/>
    <property type="project" value="InterPro"/>
</dbReference>
<dbReference type="GO" id="GO:0019867">
    <property type="term" value="C:outer membrane"/>
    <property type="evidence" value="ECO:0007669"/>
    <property type="project" value="InterPro"/>
</dbReference>
<keyword evidence="7" id="KW-1185">Reference proteome</keyword>